<dbReference type="RefSeq" id="WP_171108203.1">
    <property type="nucleotide sequence ID" value="NZ_BMPT01000018.1"/>
</dbReference>
<dbReference type="AlphaFoldDB" id="A0A8H9L8L9"/>
<feature type="region of interest" description="Disordered" evidence="1">
    <location>
        <begin position="135"/>
        <end position="160"/>
    </location>
</feature>
<protein>
    <submittedName>
        <fullName evidence="2">Uncharacterized protein</fullName>
    </submittedName>
</protein>
<dbReference type="EMBL" id="BMPT01000018">
    <property type="protein sequence ID" value="GGM38132.1"/>
    <property type="molecule type" value="Genomic_DNA"/>
</dbReference>
<evidence type="ECO:0000256" key="1">
    <source>
        <dbReference type="SAM" id="MobiDB-lite"/>
    </source>
</evidence>
<evidence type="ECO:0000313" key="2">
    <source>
        <dbReference type="EMBL" id="GGM38132.1"/>
    </source>
</evidence>
<comment type="caution">
    <text evidence="2">The sequence shown here is derived from an EMBL/GenBank/DDBJ whole genome shotgun (WGS) entry which is preliminary data.</text>
</comment>
<proteinExistence type="predicted"/>
<dbReference type="Proteomes" id="UP000655589">
    <property type="component" value="Unassembled WGS sequence"/>
</dbReference>
<keyword evidence="3" id="KW-1185">Reference proteome</keyword>
<sequence>MSRAWRTAVLEGAGALLWWDLGTGRQGADVWDEARAAGWLGVAGDELLVPARQAALDAWRAAWWPASRIADLPPLDPRVLAARRALALAALDGVTDDDEAVPRVLRELAGLTTRLGALDGRLGEQVRELAADHGVDLETPDPFPAEEPAAPRTQTGAAPRQEEYALAAGASGPAGTALLEGADPVDPGAVPQGVADPLGDVTWRVDLVRGVDLTLAVTVPAAPVVGEPPHVPLRAVAGDVVVPLRRAGDAWSGTVPAPPELLAARPRYRLEVPGLTPVPDVDPHRLVEIAREVGP</sequence>
<organism evidence="2 3">
    <name type="scientific">Promicromonospora citrea</name>
    <dbReference type="NCBI Taxonomy" id="43677"/>
    <lineage>
        <taxon>Bacteria</taxon>
        <taxon>Bacillati</taxon>
        <taxon>Actinomycetota</taxon>
        <taxon>Actinomycetes</taxon>
        <taxon>Micrococcales</taxon>
        <taxon>Promicromonosporaceae</taxon>
        <taxon>Promicromonospora</taxon>
    </lineage>
</organism>
<evidence type="ECO:0000313" key="3">
    <source>
        <dbReference type="Proteomes" id="UP000655589"/>
    </source>
</evidence>
<name>A0A8H9L8L9_9MICO</name>
<reference evidence="2" key="1">
    <citation type="journal article" date="2014" name="Int. J. Syst. Evol. Microbiol.">
        <title>Complete genome sequence of Corynebacterium casei LMG S-19264T (=DSM 44701T), isolated from a smear-ripened cheese.</title>
        <authorList>
            <consortium name="US DOE Joint Genome Institute (JGI-PGF)"/>
            <person name="Walter F."/>
            <person name="Albersmeier A."/>
            <person name="Kalinowski J."/>
            <person name="Ruckert C."/>
        </authorList>
    </citation>
    <scope>NUCLEOTIDE SEQUENCE</scope>
    <source>
        <strain evidence="2">JCM 3051</strain>
    </source>
</reference>
<accession>A0A8H9L8L9</accession>
<gene>
    <name evidence="2" type="ORF">GCM10010102_37110</name>
</gene>
<reference evidence="2" key="2">
    <citation type="submission" date="2020-09" db="EMBL/GenBank/DDBJ databases">
        <authorList>
            <person name="Sun Q."/>
            <person name="Ohkuma M."/>
        </authorList>
    </citation>
    <scope>NUCLEOTIDE SEQUENCE</scope>
    <source>
        <strain evidence="2">JCM 3051</strain>
    </source>
</reference>